<reference evidence="6 7" key="1">
    <citation type="submission" date="2018-07" db="EMBL/GenBank/DDBJ databases">
        <title>Genomic Encyclopedia of Type Strains, Phase IV (KMG-IV): sequencing the most valuable type-strain genomes for metagenomic binning, comparative biology and taxonomic classification.</title>
        <authorList>
            <person name="Goeker M."/>
        </authorList>
    </citation>
    <scope>NUCLEOTIDE SEQUENCE [LARGE SCALE GENOMIC DNA]</scope>
    <source>
        <strain evidence="6 7">DSM 44952</strain>
    </source>
</reference>
<dbReference type="Proteomes" id="UP000255355">
    <property type="component" value="Unassembled WGS sequence"/>
</dbReference>
<dbReference type="InterPro" id="IPR036271">
    <property type="entry name" value="Tet_transcr_reg_TetR-rel_C_sf"/>
</dbReference>
<comment type="caution">
    <text evidence="6">The sequence shown here is derived from an EMBL/GenBank/DDBJ whole genome shotgun (WGS) entry which is preliminary data.</text>
</comment>
<dbReference type="Gene3D" id="1.10.357.10">
    <property type="entry name" value="Tetracycline Repressor, domain 2"/>
    <property type="match status" value="1"/>
</dbReference>
<proteinExistence type="predicted"/>
<dbReference type="Pfam" id="PF02909">
    <property type="entry name" value="TetR_C_1"/>
    <property type="match status" value="1"/>
</dbReference>
<organism evidence="6 7">
    <name type="scientific">Nocardia mexicana</name>
    <dbReference type="NCBI Taxonomy" id="279262"/>
    <lineage>
        <taxon>Bacteria</taxon>
        <taxon>Bacillati</taxon>
        <taxon>Actinomycetota</taxon>
        <taxon>Actinomycetes</taxon>
        <taxon>Mycobacteriales</taxon>
        <taxon>Nocardiaceae</taxon>
        <taxon>Nocardia</taxon>
    </lineage>
</organism>
<dbReference type="InterPro" id="IPR004111">
    <property type="entry name" value="Repressor_TetR_C"/>
</dbReference>
<dbReference type="SUPFAM" id="SSF46689">
    <property type="entry name" value="Homeodomain-like"/>
    <property type="match status" value="1"/>
</dbReference>
<evidence type="ECO:0000256" key="1">
    <source>
        <dbReference type="ARBA" id="ARBA00023015"/>
    </source>
</evidence>
<accession>A0A370H1T4</accession>
<sequence>MFVTTLFVTNMFVMVGGVSEEPRVARSRRERPAKPALTRAGIVAAAVAVMDAEGLEKVTMRRLAAELDTGAASLYVYFRNAAELRAAVLDELLAAVDLSPAAAEGDWEDRLRQVLWSYVRVLMRYPPLADSALLTRPSGARYLDLVEAVLALLRAGGLDDRRAAWAVDVLLQFATATGAEQAAHDANPDDDAEQIALAAAVDSADAERYPRIRALGADLLSGPGEVRGGWGLSVLINGILATPRPDPE</sequence>
<dbReference type="EMBL" id="QQAZ01000006">
    <property type="protein sequence ID" value="RDI49979.1"/>
    <property type="molecule type" value="Genomic_DNA"/>
</dbReference>
<dbReference type="PANTHER" id="PTHR30055">
    <property type="entry name" value="HTH-TYPE TRANSCRIPTIONAL REGULATOR RUTR"/>
    <property type="match status" value="1"/>
</dbReference>
<dbReference type="Pfam" id="PF00440">
    <property type="entry name" value="TetR_N"/>
    <property type="match status" value="1"/>
</dbReference>
<keyword evidence="2 4" id="KW-0238">DNA-binding</keyword>
<dbReference type="STRING" id="1210089.GCA_001613165_05232"/>
<dbReference type="PROSITE" id="PS50977">
    <property type="entry name" value="HTH_TETR_2"/>
    <property type="match status" value="1"/>
</dbReference>
<feature type="DNA-binding region" description="H-T-H motif" evidence="4">
    <location>
        <begin position="59"/>
        <end position="78"/>
    </location>
</feature>
<dbReference type="AlphaFoldDB" id="A0A370H1T4"/>
<keyword evidence="1" id="KW-0805">Transcription regulation</keyword>
<evidence type="ECO:0000313" key="6">
    <source>
        <dbReference type="EMBL" id="RDI49979.1"/>
    </source>
</evidence>
<keyword evidence="3" id="KW-0804">Transcription</keyword>
<evidence type="ECO:0000313" key="7">
    <source>
        <dbReference type="Proteomes" id="UP000255355"/>
    </source>
</evidence>
<evidence type="ECO:0000256" key="3">
    <source>
        <dbReference type="ARBA" id="ARBA00023163"/>
    </source>
</evidence>
<dbReference type="InterPro" id="IPR009057">
    <property type="entry name" value="Homeodomain-like_sf"/>
</dbReference>
<dbReference type="PANTHER" id="PTHR30055:SF151">
    <property type="entry name" value="TRANSCRIPTIONAL REGULATORY PROTEIN"/>
    <property type="match status" value="1"/>
</dbReference>
<dbReference type="InterPro" id="IPR050109">
    <property type="entry name" value="HTH-type_TetR-like_transc_reg"/>
</dbReference>
<evidence type="ECO:0000256" key="2">
    <source>
        <dbReference type="ARBA" id="ARBA00023125"/>
    </source>
</evidence>
<dbReference type="GO" id="GO:0000976">
    <property type="term" value="F:transcription cis-regulatory region binding"/>
    <property type="evidence" value="ECO:0007669"/>
    <property type="project" value="TreeGrafter"/>
</dbReference>
<dbReference type="GO" id="GO:0003700">
    <property type="term" value="F:DNA-binding transcription factor activity"/>
    <property type="evidence" value="ECO:0007669"/>
    <property type="project" value="TreeGrafter"/>
</dbReference>
<gene>
    <name evidence="6" type="ORF">DFR68_106417</name>
</gene>
<dbReference type="SUPFAM" id="SSF48498">
    <property type="entry name" value="Tetracyclin repressor-like, C-terminal domain"/>
    <property type="match status" value="1"/>
</dbReference>
<evidence type="ECO:0000259" key="5">
    <source>
        <dbReference type="PROSITE" id="PS50977"/>
    </source>
</evidence>
<feature type="domain" description="HTH tetR-type" evidence="5">
    <location>
        <begin position="36"/>
        <end position="96"/>
    </location>
</feature>
<dbReference type="GO" id="GO:0045892">
    <property type="term" value="P:negative regulation of DNA-templated transcription"/>
    <property type="evidence" value="ECO:0007669"/>
    <property type="project" value="InterPro"/>
</dbReference>
<dbReference type="InterPro" id="IPR001647">
    <property type="entry name" value="HTH_TetR"/>
</dbReference>
<protein>
    <submittedName>
        <fullName evidence="6">TetR family transcriptional regulator</fullName>
    </submittedName>
</protein>
<keyword evidence="7" id="KW-1185">Reference proteome</keyword>
<name>A0A370H1T4_9NOCA</name>
<evidence type="ECO:0000256" key="4">
    <source>
        <dbReference type="PROSITE-ProRule" id="PRU00335"/>
    </source>
</evidence>